<evidence type="ECO:0000313" key="2">
    <source>
        <dbReference type="Proteomes" id="UP000693970"/>
    </source>
</evidence>
<gene>
    <name evidence="1" type="ORF">IV203_009897</name>
</gene>
<reference evidence="1" key="2">
    <citation type="submission" date="2021-04" db="EMBL/GenBank/DDBJ databases">
        <authorList>
            <person name="Podell S."/>
        </authorList>
    </citation>
    <scope>NUCLEOTIDE SEQUENCE</scope>
    <source>
        <strain evidence="1">Hildebrandi</strain>
    </source>
</reference>
<name>A0A9K3KVG2_9STRA</name>
<dbReference type="EMBL" id="JAGRRH010000018">
    <property type="protein sequence ID" value="KAG7350537.1"/>
    <property type="molecule type" value="Genomic_DNA"/>
</dbReference>
<sequence length="514" mass="58592">MKSQEYTLESSGKDTAENIIIIPGDMNNKKEINMLNNSLPCDLVQYIANHYLNPIERSNLSYCNKRLRNLLPPLLQIVIAASQPRLNSSESGQRPHKCQKTHLKHAPQTVLEEVYVTPLSFWNDGDEYKSNYLHGHSKMPSYDRTLKFYDRLVYGTRYVFWKLDSERQIPVFLGRHTRHAVKDSRTSSFQYRYSMAMRPNNPNQSWEVISSSPNQPDSGSIVQWGDEVGLTVGGESSCIYNSCLNQPRHADSLVRTFLSFLQLPQSSINNNQTRQLLDDDDTTPSDSVATSTQSTSWSWYSYEDKLGPNERLILSPKATFHRTSAENHHEQPIQKKKFLIHAIPDACDEGEYLLYSPESLQQGVASCDGFHVKVHFDHWIEKGIMHVRAPVLPFTLSMPILDCDYFDNEPKSPLANLLHIKSARWGCLIYYIAVAADVSEGKTLDMDRFLRRVTDHQDHTVRINAARDLVYIDVRDKMVKLNASDLPRQGTDTSSLSSSSAATIAAPWCFLLSW</sequence>
<evidence type="ECO:0000313" key="1">
    <source>
        <dbReference type="EMBL" id="KAG7350537.1"/>
    </source>
</evidence>
<accession>A0A9K3KVG2</accession>
<organism evidence="1 2">
    <name type="scientific">Nitzschia inconspicua</name>
    <dbReference type="NCBI Taxonomy" id="303405"/>
    <lineage>
        <taxon>Eukaryota</taxon>
        <taxon>Sar</taxon>
        <taxon>Stramenopiles</taxon>
        <taxon>Ochrophyta</taxon>
        <taxon>Bacillariophyta</taxon>
        <taxon>Bacillariophyceae</taxon>
        <taxon>Bacillariophycidae</taxon>
        <taxon>Bacillariales</taxon>
        <taxon>Bacillariaceae</taxon>
        <taxon>Nitzschia</taxon>
    </lineage>
</organism>
<dbReference type="Proteomes" id="UP000693970">
    <property type="component" value="Unassembled WGS sequence"/>
</dbReference>
<comment type="caution">
    <text evidence="1">The sequence shown here is derived from an EMBL/GenBank/DDBJ whole genome shotgun (WGS) entry which is preliminary data.</text>
</comment>
<reference evidence="1" key="1">
    <citation type="journal article" date="2021" name="Sci. Rep.">
        <title>Diploid genomic architecture of Nitzschia inconspicua, an elite biomass production diatom.</title>
        <authorList>
            <person name="Oliver A."/>
            <person name="Podell S."/>
            <person name="Pinowska A."/>
            <person name="Traller J.C."/>
            <person name="Smith S.R."/>
            <person name="McClure R."/>
            <person name="Beliaev A."/>
            <person name="Bohutskyi P."/>
            <person name="Hill E.A."/>
            <person name="Rabines A."/>
            <person name="Zheng H."/>
            <person name="Allen L.Z."/>
            <person name="Kuo A."/>
            <person name="Grigoriev I.V."/>
            <person name="Allen A.E."/>
            <person name="Hazlebeck D."/>
            <person name="Allen E.E."/>
        </authorList>
    </citation>
    <scope>NUCLEOTIDE SEQUENCE</scope>
    <source>
        <strain evidence="1">Hildebrandi</strain>
    </source>
</reference>
<proteinExistence type="predicted"/>
<dbReference type="AlphaFoldDB" id="A0A9K3KVG2"/>
<keyword evidence="2" id="KW-1185">Reference proteome</keyword>
<protein>
    <submittedName>
        <fullName evidence="1">Uncharacterized protein</fullName>
    </submittedName>
</protein>